<accession>D7WD42</accession>
<dbReference type="Proteomes" id="UP000004208">
    <property type="component" value="Unassembled WGS sequence"/>
</dbReference>
<reference evidence="2" key="1">
    <citation type="submission" date="2010-06" db="EMBL/GenBank/DDBJ databases">
        <authorList>
            <person name="Muzny D."/>
            <person name="Qin X."/>
            <person name="Buhay C."/>
            <person name="Dugan-Rocha S."/>
            <person name="Ding Y."/>
            <person name="Chen G."/>
            <person name="Hawes A."/>
            <person name="Holder M."/>
            <person name="Jhangiani S."/>
            <person name="Johnson A."/>
            <person name="Khan Z."/>
            <person name="Li Z."/>
            <person name="Liu W."/>
            <person name="Liu X."/>
            <person name="Perez L."/>
            <person name="Shen H."/>
            <person name="Wang Q."/>
            <person name="Watt J."/>
            <person name="Xi L."/>
            <person name="Xin Y."/>
            <person name="Zhou J."/>
            <person name="Deng J."/>
            <person name="Jiang H."/>
            <person name="Liu Y."/>
            <person name="Qu J."/>
            <person name="Song X.-Z."/>
            <person name="Zhang L."/>
            <person name="Villasana D."/>
            <person name="Johnson A."/>
            <person name="Liu J."/>
            <person name="Liyanage D."/>
            <person name="Lorensuhewa L."/>
            <person name="Robinson T."/>
            <person name="Song A."/>
            <person name="Song B.-B."/>
            <person name="Dinh H."/>
            <person name="Thornton R."/>
            <person name="Coyle M."/>
            <person name="Francisco L."/>
            <person name="Jackson L."/>
            <person name="Javaid M."/>
            <person name="Korchina V."/>
            <person name="Kovar C."/>
            <person name="Mata R."/>
            <person name="Mathew T."/>
            <person name="Ngo R."/>
            <person name="Nguyen L."/>
            <person name="Nguyen N."/>
            <person name="Okwuonu G."/>
            <person name="Ongeri F."/>
            <person name="Pham C."/>
            <person name="Simmons D."/>
            <person name="Wilczek-Boney K."/>
            <person name="Hale W."/>
            <person name="Jakkamsetti A."/>
            <person name="Pham P."/>
            <person name="Ruth R."/>
            <person name="San Lucas F."/>
            <person name="Warren J."/>
            <person name="Zhang J."/>
            <person name="Zhao Z."/>
            <person name="Zhou C."/>
            <person name="Zhu D."/>
            <person name="Lee S."/>
            <person name="Bess C."/>
            <person name="Blankenburg K."/>
            <person name="Forbes L."/>
            <person name="Fu Q."/>
            <person name="Gubbala S."/>
            <person name="Hirani K."/>
            <person name="Jayaseelan J.C."/>
            <person name="Lara F."/>
            <person name="Munidasa M."/>
            <person name="Palculict T."/>
            <person name="Patil S."/>
            <person name="Pu L.-L."/>
            <person name="Saada N."/>
            <person name="Tang L."/>
            <person name="Weissenberger G."/>
            <person name="Zhu Y."/>
            <person name="Hemphill L."/>
            <person name="Shang Y."/>
            <person name="Youmans B."/>
            <person name="Ayvaz T."/>
            <person name="Ross M."/>
            <person name="Santibanez J."/>
            <person name="Aqrawi P."/>
            <person name="Gross S."/>
            <person name="Joshi V."/>
            <person name="Fowler G."/>
            <person name="Nazareth L."/>
            <person name="Reid J."/>
            <person name="Worley K."/>
            <person name="Petrosino J."/>
            <person name="Highlander S."/>
            <person name="Gibbs R."/>
        </authorList>
    </citation>
    <scope>NUCLEOTIDE SEQUENCE [LARGE SCALE GENOMIC DNA]</scope>
    <source>
        <strain evidence="2">ATCC 33030</strain>
    </source>
</reference>
<keyword evidence="1" id="KW-1133">Transmembrane helix</keyword>
<name>D7WD42_9CORY</name>
<feature type="transmembrane region" description="Helical" evidence="1">
    <location>
        <begin position="12"/>
        <end position="36"/>
    </location>
</feature>
<organism evidence="2 3">
    <name type="scientific">Corynebacterium genitalium ATCC 33030</name>
    <dbReference type="NCBI Taxonomy" id="585529"/>
    <lineage>
        <taxon>Bacteria</taxon>
        <taxon>Bacillati</taxon>
        <taxon>Actinomycetota</taxon>
        <taxon>Actinomycetes</taxon>
        <taxon>Mycobacteriales</taxon>
        <taxon>Corynebacteriaceae</taxon>
        <taxon>Corynebacterium</taxon>
    </lineage>
</organism>
<gene>
    <name evidence="2" type="ORF">HMPREF0291_11730</name>
</gene>
<sequence>MYLILHRRTVTWPFYMRFVLVPFVTIIFMLGFTFPIKNSRQL</sequence>
<evidence type="ECO:0000313" key="3">
    <source>
        <dbReference type="Proteomes" id="UP000004208"/>
    </source>
</evidence>
<dbReference type="STRING" id="585529.HMPREF0291_11730"/>
<keyword evidence="1" id="KW-0472">Membrane</keyword>
<dbReference type="AlphaFoldDB" id="D7WD42"/>
<comment type="caution">
    <text evidence="2">The sequence shown here is derived from an EMBL/GenBank/DDBJ whole genome shotgun (WGS) entry which is preliminary data.</text>
</comment>
<dbReference type="HOGENOM" id="CLU_3250130_0_0_11"/>
<protein>
    <submittedName>
        <fullName evidence="2">Uncharacterized protein</fullName>
    </submittedName>
</protein>
<evidence type="ECO:0000256" key="1">
    <source>
        <dbReference type="SAM" id="Phobius"/>
    </source>
</evidence>
<evidence type="ECO:0000313" key="2">
    <source>
        <dbReference type="EMBL" id="EFK54073.1"/>
    </source>
</evidence>
<proteinExistence type="predicted"/>
<keyword evidence="3" id="KW-1185">Reference proteome</keyword>
<keyword evidence="1" id="KW-0812">Transmembrane</keyword>
<dbReference type="EMBL" id="ACLJ02000003">
    <property type="protein sequence ID" value="EFK54073.1"/>
    <property type="molecule type" value="Genomic_DNA"/>
</dbReference>